<feature type="transmembrane region" description="Helical" evidence="8">
    <location>
        <begin position="166"/>
        <end position="195"/>
    </location>
</feature>
<feature type="transmembrane region" description="Helical" evidence="8">
    <location>
        <begin position="453"/>
        <end position="473"/>
    </location>
</feature>
<evidence type="ECO:0000256" key="8">
    <source>
        <dbReference type="SAM" id="Phobius"/>
    </source>
</evidence>
<name>A0A6B8KD78_9HYPH</name>
<evidence type="ECO:0000313" key="11">
    <source>
        <dbReference type="Proteomes" id="UP000309061"/>
    </source>
</evidence>
<evidence type="ECO:0000256" key="7">
    <source>
        <dbReference type="ARBA" id="ARBA00023136"/>
    </source>
</evidence>
<keyword evidence="6 8" id="KW-1133">Transmembrane helix</keyword>
<feature type="transmembrane region" description="Helical" evidence="8">
    <location>
        <begin position="74"/>
        <end position="96"/>
    </location>
</feature>
<evidence type="ECO:0000256" key="1">
    <source>
        <dbReference type="ARBA" id="ARBA00004651"/>
    </source>
</evidence>
<evidence type="ECO:0000256" key="2">
    <source>
        <dbReference type="ARBA" id="ARBA00009843"/>
    </source>
</evidence>
<dbReference type="InterPro" id="IPR000802">
    <property type="entry name" value="Arsenical_pump_ArsB"/>
</dbReference>
<evidence type="ECO:0000256" key="5">
    <source>
        <dbReference type="ARBA" id="ARBA00022692"/>
    </source>
</evidence>
<dbReference type="PRINTS" id="PR00758">
    <property type="entry name" value="ARSENICPUMP"/>
</dbReference>
<evidence type="ECO:0000256" key="6">
    <source>
        <dbReference type="ARBA" id="ARBA00022989"/>
    </source>
</evidence>
<proteinExistence type="inferred from homology"/>
<evidence type="ECO:0000256" key="3">
    <source>
        <dbReference type="ARBA" id="ARBA00022448"/>
    </source>
</evidence>
<comment type="subcellular location">
    <subcellularLocation>
        <location evidence="1">Cell membrane</location>
        <topology evidence="1">Multi-pass membrane protein</topology>
    </subcellularLocation>
</comment>
<dbReference type="PANTHER" id="PTHR43302:SF5">
    <property type="entry name" value="TRANSPORTER ARSB-RELATED"/>
    <property type="match status" value="1"/>
</dbReference>
<organism evidence="10 11">
    <name type="scientific">Methylocystis heyeri</name>
    <dbReference type="NCBI Taxonomy" id="391905"/>
    <lineage>
        <taxon>Bacteria</taxon>
        <taxon>Pseudomonadati</taxon>
        <taxon>Pseudomonadota</taxon>
        <taxon>Alphaproteobacteria</taxon>
        <taxon>Hyphomicrobiales</taxon>
        <taxon>Methylocystaceae</taxon>
        <taxon>Methylocystis</taxon>
    </lineage>
</organism>
<feature type="domain" description="Citrate transporter-like" evidence="9">
    <location>
        <begin position="86"/>
        <end position="426"/>
    </location>
</feature>
<feature type="transmembrane region" description="Helical" evidence="8">
    <location>
        <begin position="343"/>
        <end position="361"/>
    </location>
</feature>
<keyword evidence="4" id="KW-1003">Cell membrane</keyword>
<dbReference type="GO" id="GO:0015105">
    <property type="term" value="F:arsenite transmembrane transporter activity"/>
    <property type="evidence" value="ECO:0007669"/>
    <property type="project" value="InterPro"/>
</dbReference>
<dbReference type="GO" id="GO:0005886">
    <property type="term" value="C:plasma membrane"/>
    <property type="evidence" value="ECO:0007669"/>
    <property type="project" value="UniProtKB-SubCell"/>
</dbReference>
<keyword evidence="7 8" id="KW-0472">Membrane</keyword>
<dbReference type="EMBL" id="CP046052">
    <property type="protein sequence ID" value="QGM44383.1"/>
    <property type="molecule type" value="Genomic_DNA"/>
</dbReference>
<dbReference type="Pfam" id="PF03600">
    <property type="entry name" value="CitMHS"/>
    <property type="match status" value="1"/>
</dbReference>
<feature type="transmembrane region" description="Helical" evidence="8">
    <location>
        <begin position="207"/>
        <end position="226"/>
    </location>
</feature>
<dbReference type="CDD" id="cd01117">
    <property type="entry name" value="YbiR_permease"/>
    <property type="match status" value="1"/>
</dbReference>
<keyword evidence="11" id="KW-1185">Reference proteome</keyword>
<keyword evidence="3" id="KW-0813">Transport</keyword>
<feature type="transmembrane region" description="Helical" evidence="8">
    <location>
        <begin position="102"/>
        <end position="120"/>
    </location>
</feature>
<evidence type="ECO:0000259" key="9">
    <source>
        <dbReference type="Pfam" id="PF03600"/>
    </source>
</evidence>
<accession>A0A6B8KD78</accession>
<evidence type="ECO:0000313" key="10">
    <source>
        <dbReference type="EMBL" id="QGM44383.1"/>
    </source>
</evidence>
<evidence type="ECO:0000256" key="4">
    <source>
        <dbReference type="ARBA" id="ARBA00022475"/>
    </source>
</evidence>
<feature type="transmembrane region" description="Helical" evidence="8">
    <location>
        <begin position="20"/>
        <end position="53"/>
    </location>
</feature>
<comment type="similarity">
    <text evidence="2">Belongs to the CitM (TC 2.A.11) transporter family.</text>
</comment>
<feature type="transmembrane region" description="Helical" evidence="8">
    <location>
        <begin position="381"/>
        <end position="402"/>
    </location>
</feature>
<dbReference type="KEGG" id="mhey:H2LOC_000970"/>
<dbReference type="AlphaFoldDB" id="A0A6B8KD78"/>
<sequence length="477" mass="50307">MASPGVESPFGEKTHDDRGGLVSALGAAAIVAFCAIAATGALTLIGKLALWAAEALRSPQFQIFERILSRDNGAAPAAVAVFVATYVVVAIGKLPGFHLDRAGAALLGASLMVAFNVLSLDEAYRAIDLDALTLLLGMMIVVANLRLSGFFRLASNFFVARARRPLMLLLAIIAISGCFSAFLVNDTICLVMTPLTLDLVRRLKRNATPYLLAIAMASNIGSVATITGNPQNMIIGSFSNISYGAFAAALWPVAAIGLIVTAVVIALAYPREFLTRETLLRPPVRPVRNHRALAIKSVLVTFVMMALFFAGQPVAKVAIVGGAALLFTRSVKAEKVYREIDWPLLLMFAGLFIVVAGLEKAALTPQAVATLGRFDIDSVPLLSAVTAGLSNLVSNVPAVLVLKPFLAHAADPQRAWLVVAMASTLAGNFTLVGSVANLIVAQRAQAEGIVLSFWTYFKVGAPLTLLTIALGVWQLGS</sequence>
<gene>
    <name evidence="10" type="ORF">H2LOC_000970</name>
</gene>
<dbReference type="OrthoDB" id="9774335at2"/>
<feature type="transmembrane region" description="Helical" evidence="8">
    <location>
        <begin position="132"/>
        <end position="154"/>
    </location>
</feature>
<reference evidence="10 11" key="1">
    <citation type="submission" date="2019-11" db="EMBL/GenBank/DDBJ databases">
        <title>The genome sequence of Methylocystis heyeri.</title>
        <authorList>
            <person name="Oshkin I.Y."/>
            <person name="Miroshnikov K."/>
            <person name="Dedysh S.N."/>
        </authorList>
    </citation>
    <scope>NUCLEOTIDE SEQUENCE [LARGE SCALE GENOMIC DNA]</scope>
    <source>
        <strain evidence="10 11">H2</strain>
    </source>
</reference>
<dbReference type="Proteomes" id="UP000309061">
    <property type="component" value="Chromosome"/>
</dbReference>
<keyword evidence="5 8" id="KW-0812">Transmembrane</keyword>
<protein>
    <submittedName>
        <fullName evidence="10">Anion transporter</fullName>
    </submittedName>
</protein>
<dbReference type="PANTHER" id="PTHR43302">
    <property type="entry name" value="TRANSPORTER ARSB-RELATED"/>
    <property type="match status" value="1"/>
</dbReference>
<dbReference type="RefSeq" id="WP_136494688.1">
    <property type="nucleotide sequence ID" value="NZ_CP046052.1"/>
</dbReference>
<dbReference type="InterPro" id="IPR004680">
    <property type="entry name" value="Cit_transptr-like_dom"/>
</dbReference>
<feature type="transmembrane region" description="Helical" evidence="8">
    <location>
        <begin position="246"/>
        <end position="269"/>
    </location>
</feature>
<feature type="transmembrane region" description="Helical" evidence="8">
    <location>
        <begin position="414"/>
        <end position="441"/>
    </location>
</feature>